<dbReference type="Proteomes" id="UP001597497">
    <property type="component" value="Unassembled WGS sequence"/>
</dbReference>
<accession>A0ABW5REE4</accession>
<dbReference type="RefSeq" id="WP_379930995.1">
    <property type="nucleotide sequence ID" value="NZ_JBHUMM010000043.1"/>
</dbReference>
<dbReference type="EMBL" id="JBHUMM010000043">
    <property type="protein sequence ID" value="MFD2672960.1"/>
    <property type="molecule type" value="Genomic_DNA"/>
</dbReference>
<evidence type="ECO:0000313" key="2">
    <source>
        <dbReference type="Proteomes" id="UP001597497"/>
    </source>
</evidence>
<comment type="caution">
    <text evidence="1">The sequence shown here is derived from an EMBL/GenBank/DDBJ whole genome shotgun (WGS) entry which is preliminary data.</text>
</comment>
<proteinExistence type="predicted"/>
<evidence type="ECO:0008006" key="3">
    <source>
        <dbReference type="Google" id="ProtNLM"/>
    </source>
</evidence>
<organism evidence="1 2">
    <name type="scientific">Marinicrinis sediminis</name>
    <dbReference type="NCBI Taxonomy" id="1652465"/>
    <lineage>
        <taxon>Bacteria</taxon>
        <taxon>Bacillati</taxon>
        <taxon>Bacillota</taxon>
        <taxon>Bacilli</taxon>
        <taxon>Bacillales</taxon>
        <taxon>Paenibacillaceae</taxon>
    </lineage>
</organism>
<gene>
    <name evidence="1" type="ORF">ACFSUC_15430</name>
</gene>
<protein>
    <recommendedName>
        <fullName evidence="3">Transposase</fullName>
    </recommendedName>
</protein>
<reference evidence="2" key="1">
    <citation type="journal article" date="2019" name="Int. J. Syst. Evol. Microbiol.">
        <title>The Global Catalogue of Microorganisms (GCM) 10K type strain sequencing project: providing services to taxonomists for standard genome sequencing and annotation.</title>
        <authorList>
            <consortium name="The Broad Institute Genomics Platform"/>
            <consortium name="The Broad Institute Genome Sequencing Center for Infectious Disease"/>
            <person name="Wu L."/>
            <person name="Ma J."/>
        </authorList>
    </citation>
    <scope>NUCLEOTIDE SEQUENCE [LARGE SCALE GENOMIC DNA]</scope>
    <source>
        <strain evidence="2">KCTC 33676</strain>
    </source>
</reference>
<evidence type="ECO:0000313" key="1">
    <source>
        <dbReference type="EMBL" id="MFD2672960.1"/>
    </source>
</evidence>
<keyword evidence="2" id="KW-1185">Reference proteome</keyword>
<name>A0ABW5REE4_9BACL</name>
<sequence length="43" mass="4831">MKRYDKAFKEEALRLSDEIGSKKAAEQLGVAYHITAITVSDVF</sequence>